<keyword evidence="1" id="KW-0347">Helicase</keyword>
<gene>
    <name evidence="4" type="ORF">RND81_13G099500</name>
</gene>
<evidence type="ECO:0000259" key="2">
    <source>
        <dbReference type="Pfam" id="PF05970"/>
    </source>
</evidence>
<evidence type="ECO:0000256" key="1">
    <source>
        <dbReference type="RuleBase" id="RU363044"/>
    </source>
</evidence>
<dbReference type="GO" id="GO:0006281">
    <property type="term" value="P:DNA repair"/>
    <property type="evidence" value="ECO:0007669"/>
    <property type="project" value="UniProtKB-KW"/>
</dbReference>
<dbReference type="PANTHER" id="PTHR10492:SF101">
    <property type="entry name" value="ATP-DEPENDENT DNA HELICASE"/>
    <property type="match status" value="1"/>
</dbReference>
<dbReference type="CDD" id="cd18809">
    <property type="entry name" value="SF1_C_RecD"/>
    <property type="match status" value="1"/>
</dbReference>
<proteinExistence type="inferred from homology"/>
<keyword evidence="5" id="KW-1185">Reference proteome</keyword>
<dbReference type="Proteomes" id="UP001443914">
    <property type="component" value="Unassembled WGS sequence"/>
</dbReference>
<comment type="similarity">
    <text evidence="1">Belongs to the helicase family.</text>
</comment>
<dbReference type="GO" id="GO:0016787">
    <property type="term" value="F:hydrolase activity"/>
    <property type="evidence" value="ECO:0007669"/>
    <property type="project" value="UniProtKB-KW"/>
</dbReference>
<keyword evidence="1" id="KW-0547">Nucleotide-binding</keyword>
<evidence type="ECO:0000313" key="5">
    <source>
        <dbReference type="Proteomes" id="UP001443914"/>
    </source>
</evidence>
<comment type="catalytic activity">
    <reaction evidence="1">
        <text>ATP + H2O = ADP + phosphate + H(+)</text>
        <dbReference type="Rhea" id="RHEA:13065"/>
        <dbReference type="ChEBI" id="CHEBI:15377"/>
        <dbReference type="ChEBI" id="CHEBI:15378"/>
        <dbReference type="ChEBI" id="CHEBI:30616"/>
        <dbReference type="ChEBI" id="CHEBI:43474"/>
        <dbReference type="ChEBI" id="CHEBI:456216"/>
        <dbReference type="EC" id="5.6.2.3"/>
    </reaction>
</comment>
<dbReference type="SUPFAM" id="SSF52540">
    <property type="entry name" value="P-loop containing nucleoside triphosphate hydrolases"/>
    <property type="match status" value="1"/>
</dbReference>
<keyword evidence="1" id="KW-0378">Hydrolase</keyword>
<dbReference type="GO" id="GO:0043139">
    <property type="term" value="F:5'-3' DNA helicase activity"/>
    <property type="evidence" value="ECO:0007669"/>
    <property type="project" value="UniProtKB-EC"/>
</dbReference>
<organism evidence="4 5">
    <name type="scientific">Saponaria officinalis</name>
    <name type="common">Common soapwort</name>
    <name type="synonym">Lychnis saponaria</name>
    <dbReference type="NCBI Taxonomy" id="3572"/>
    <lineage>
        <taxon>Eukaryota</taxon>
        <taxon>Viridiplantae</taxon>
        <taxon>Streptophyta</taxon>
        <taxon>Embryophyta</taxon>
        <taxon>Tracheophyta</taxon>
        <taxon>Spermatophyta</taxon>
        <taxon>Magnoliopsida</taxon>
        <taxon>eudicotyledons</taxon>
        <taxon>Gunneridae</taxon>
        <taxon>Pentapetalae</taxon>
        <taxon>Caryophyllales</taxon>
        <taxon>Caryophyllaceae</taxon>
        <taxon>Caryophylleae</taxon>
        <taxon>Saponaria</taxon>
    </lineage>
</organism>
<feature type="domain" description="DNA helicase Pif1-like DEAD-box helicase" evidence="2">
    <location>
        <begin position="343"/>
        <end position="450"/>
    </location>
</feature>
<keyword evidence="1" id="KW-0233">DNA recombination</keyword>
<dbReference type="AlphaFoldDB" id="A0AAW1GY05"/>
<dbReference type="Pfam" id="PF21530">
    <property type="entry name" value="Pif1_2B_dom"/>
    <property type="match status" value="1"/>
</dbReference>
<dbReference type="GO" id="GO:0005524">
    <property type="term" value="F:ATP binding"/>
    <property type="evidence" value="ECO:0007669"/>
    <property type="project" value="UniProtKB-KW"/>
</dbReference>
<dbReference type="PANTHER" id="PTHR10492">
    <property type="match status" value="1"/>
</dbReference>
<dbReference type="GO" id="GO:0000723">
    <property type="term" value="P:telomere maintenance"/>
    <property type="evidence" value="ECO:0007669"/>
    <property type="project" value="InterPro"/>
</dbReference>
<feature type="domain" description="DNA helicase Pif1-like 2B" evidence="3">
    <location>
        <begin position="486"/>
        <end position="531"/>
    </location>
</feature>
<evidence type="ECO:0000259" key="3">
    <source>
        <dbReference type="Pfam" id="PF21530"/>
    </source>
</evidence>
<accession>A0AAW1GY05</accession>
<name>A0AAW1GY05_SAPOF</name>
<dbReference type="InterPro" id="IPR010285">
    <property type="entry name" value="DNA_helicase_pif1-like_DEAD"/>
</dbReference>
<comment type="caution">
    <text evidence="4">The sequence shown here is derived from an EMBL/GenBank/DDBJ whole genome shotgun (WGS) entry which is preliminary data.</text>
</comment>
<keyword evidence="1" id="KW-0067">ATP-binding</keyword>
<dbReference type="InterPro" id="IPR027417">
    <property type="entry name" value="P-loop_NTPase"/>
</dbReference>
<sequence>MRETYQDTTGICKWTGCLHLFDFKTHHVDKIIIAESPSQHDNLVLYDTVKKFMMHGPCGSANRNSSCMVESKCSKHFPKKWDNSAFVKKNGVQLDNGYVFLYNPNNQSRSIKYLFKYTNKGFDRITDDDQLDVVHRRSTKQTIFLAWLKCNKAYHQVKELTYERYFMRMLLSIMKGPTCYEDIGTINGVTYPSFRDAYYALSLLGDVKNMWMLLYLRKLFTTLLLSHSVSRIEEIRNVLQNQDLHLSNEELKNIALTEYEAFLQSNGSTLRRFETMSFPDSSSTLENTNTLIVEELSYDKDALLTEHTRLLSSMTDEKRSVYDQIIDVVEKGSGGVFFRTLCALPMASSGIAIILLLGGRTANSRFGIPINVTKNSTCPRIKPNTELTELLIMTKLALDRSLRDVMLFSNDGDCSQPFVGKVVVFGGDFRLILPVIQKGGRQDVVYASFERPLALFPGEERVHLSSDEISKEEGNVSVRELYSSDVLNTIRCPGFPNHALRLKVGAIVMLLRNIDQSSALCNGTRLVVTNLGYQVIRASVISRNKVGLKVHIPRIKLTPLDVTKSPVKFDRRQFPITLYFAMTISKSQGQSLFHVGLYLPKLVFSHGQLYMALSRVTSKKGLKVLVCDGNCVHSNSTDNVVYKEIFQNL</sequence>
<comment type="cofactor">
    <cofactor evidence="1">
        <name>Mg(2+)</name>
        <dbReference type="ChEBI" id="CHEBI:18420"/>
    </cofactor>
</comment>
<dbReference type="GO" id="GO:0006310">
    <property type="term" value="P:DNA recombination"/>
    <property type="evidence" value="ECO:0007669"/>
    <property type="project" value="UniProtKB-KW"/>
</dbReference>
<protein>
    <recommendedName>
        <fullName evidence="1">ATP-dependent DNA helicase</fullName>
        <ecNumber evidence="1">5.6.2.3</ecNumber>
    </recommendedName>
</protein>
<dbReference type="EMBL" id="JBDFQZ010000013">
    <property type="protein sequence ID" value="KAK9668965.1"/>
    <property type="molecule type" value="Genomic_DNA"/>
</dbReference>
<evidence type="ECO:0000313" key="4">
    <source>
        <dbReference type="EMBL" id="KAK9668965.1"/>
    </source>
</evidence>
<dbReference type="Pfam" id="PF05970">
    <property type="entry name" value="PIF1"/>
    <property type="match status" value="1"/>
</dbReference>
<reference evidence="4" key="1">
    <citation type="submission" date="2024-03" db="EMBL/GenBank/DDBJ databases">
        <title>WGS assembly of Saponaria officinalis var. Norfolk2.</title>
        <authorList>
            <person name="Jenkins J."/>
            <person name="Shu S."/>
            <person name="Grimwood J."/>
            <person name="Barry K."/>
            <person name="Goodstein D."/>
            <person name="Schmutz J."/>
            <person name="Leebens-Mack J."/>
            <person name="Osbourn A."/>
        </authorList>
    </citation>
    <scope>NUCLEOTIDE SEQUENCE [LARGE SCALE GENOMIC DNA]</scope>
    <source>
        <strain evidence="4">JIC</strain>
    </source>
</reference>
<keyword evidence="1" id="KW-0227">DNA damage</keyword>
<dbReference type="EC" id="5.6.2.3" evidence="1"/>
<keyword evidence="1" id="KW-0234">DNA repair</keyword>
<dbReference type="InterPro" id="IPR049163">
    <property type="entry name" value="Pif1-like_2B_dom"/>
</dbReference>